<organism evidence="3 4">
    <name type="scientific">Planobispora longispora</name>
    <dbReference type="NCBI Taxonomy" id="28887"/>
    <lineage>
        <taxon>Bacteria</taxon>
        <taxon>Bacillati</taxon>
        <taxon>Actinomycetota</taxon>
        <taxon>Actinomycetes</taxon>
        <taxon>Streptosporangiales</taxon>
        <taxon>Streptosporangiaceae</taxon>
        <taxon>Planobispora</taxon>
    </lineage>
</organism>
<keyword evidence="4" id="KW-1185">Reference proteome</keyword>
<feature type="compositionally biased region" description="Low complexity" evidence="1">
    <location>
        <begin position="829"/>
        <end position="841"/>
    </location>
</feature>
<dbReference type="CDD" id="cd06974">
    <property type="entry name" value="TerD_like"/>
    <property type="match status" value="1"/>
</dbReference>
<protein>
    <recommendedName>
        <fullName evidence="2">RING-type domain-containing protein</fullName>
    </recommendedName>
</protein>
<dbReference type="PANTHER" id="PTHR32097">
    <property type="entry name" value="CAMP-BINDING PROTEIN 1-RELATED"/>
    <property type="match status" value="1"/>
</dbReference>
<dbReference type="PANTHER" id="PTHR32097:SF18">
    <property type="entry name" value="RING-TYPE DOMAIN-CONTAINING PROTEIN"/>
    <property type="match status" value="1"/>
</dbReference>
<dbReference type="EMBL" id="BOOH01000052">
    <property type="protein sequence ID" value="GIH79919.1"/>
    <property type="molecule type" value="Genomic_DNA"/>
</dbReference>
<dbReference type="InterPro" id="IPR001841">
    <property type="entry name" value="Znf_RING"/>
</dbReference>
<dbReference type="NCBIfam" id="NF041916">
    <property type="entry name" value="RING_SCO0854"/>
    <property type="match status" value="1"/>
</dbReference>
<dbReference type="CDD" id="cd16528">
    <property type="entry name" value="RING-HC_prokRING"/>
    <property type="match status" value="1"/>
</dbReference>
<feature type="region of interest" description="Disordered" evidence="1">
    <location>
        <begin position="821"/>
        <end position="847"/>
    </location>
</feature>
<dbReference type="Pfam" id="PF14447">
    <property type="entry name" value="Prok-RING_4"/>
    <property type="match status" value="1"/>
</dbReference>
<dbReference type="InterPro" id="IPR051324">
    <property type="entry name" value="Stress/Tellurium_Resist"/>
</dbReference>
<gene>
    <name evidence="3" type="ORF">Plo01_63480</name>
</gene>
<reference evidence="3 4" key="1">
    <citation type="submission" date="2021-01" db="EMBL/GenBank/DDBJ databases">
        <title>Whole genome shotgun sequence of Planobispora longispora NBRC 13918.</title>
        <authorList>
            <person name="Komaki H."/>
            <person name="Tamura T."/>
        </authorList>
    </citation>
    <scope>NUCLEOTIDE SEQUENCE [LARGE SCALE GENOMIC DNA]</scope>
    <source>
        <strain evidence="3 4">NBRC 13918</strain>
    </source>
</reference>
<dbReference type="PROSITE" id="PS50089">
    <property type="entry name" value="ZF_RING_2"/>
    <property type="match status" value="1"/>
</dbReference>
<evidence type="ECO:0000259" key="2">
    <source>
        <dbReference type="PROSITE" id="PS50089"/>
    </source>
</evidence>
<evidence type="ECO:0000256" key="1">
    <source>
        <dbReference type="SAM" id="MobiDB-lite"/>
    </source>
</evidence>
<feature type="domain" description="RING-type" evidence="2">
    <location>
        <begin position="147"/>
        <end position="183"/>
    </location>
</feature>
<dbReference type="SUPFAM" id="SSF57850">
    <property type="entry name" value="RING/U-box"/>
    <property type="match status" value="1"/>
</dbReference>
<sequence>MTWLAETLLRRRRMTSPSLLLDLPPPDSPGPAARWWKPTAVVASRRRKGGAGAAPDPAAGLLALEADLLRLGYLLSAPLRRSLGELDGAGLARAGRALLEALLAEYGGHVDHVPLFRDFPQSVPADTFEFYVRRVFALLLQEPRQPCVLCGTVDAVHPVSPCAHLVCRACWDGADFSACPLCHRRIDLDDPFLRPADDPVAEAVAKNARREPLPDRAVLLWSCEDPAEVAREMLRELLDRQTPARAEDRAAIEALLGDFWPRSAGWLPERIPVRETRALVLAAALSRDARGARDLLERHTDTATDVLRLLYALMGGDPGMRAPLPRRTSLPRPVRRALLERMDRMPVPHLVEDLLRHPEAWKRMAEVLHPFEHHRRHPDAALAFAVLRGTRLDAGTPQAGELLARAAAHPEVVRFDGVRLRPLTFAGRVEAALRDGDHARALDLLGGRPGELARRLVHLARHIPAGRLAAAVAETAPRVSPGVLIAALGQLRTPPGGTRVFLPRGGTVRIWTEPDVRPPVPAPAVSAVASAIIGEMLRRAAALPPVERAVLDEELTDLLAPVAERSASSSLVRLPRGSVRPLPSGGRIRLFLHWAQPEDRRVDLDLSVALFDERWEFTGLCDYTNLILGGDAAVHSGDLTSAPEPLGASEFVDLDVRAMRAIGGRYAVPVVFSYNDVPFDRLVRGFAGFMDAPPGDLFDPLAVRQRFDLTGPAKIMVPLVADLWSRTMRWADLNLSTDGGFNDLDEHHGQLARLSSALEDAFGLGDRVTLWEAACWHAAARAAEVVVRHRDGTVGHYRRGPDETAAGLAARLTARTLPDRTWATREEAGLAPPDRGAAPAGRHTPPEAGFAAVIEDDLGVAGGAQVYALHPGRLDPAGIETLDASGLVDLLSPATVPVPAAYPPP</sequence>
<dbReference type="InterPro" id="IPR003325">
    <property type="entry name" value="TerD"/>
</dbReference>
<evidence type="ECO:0000313" key="3">
    <source>
        <dbReference type="EMBL" id="GIH79919.1"/>
    </source>
</evidence>
<dbReference type="AlphaFoldDB" id="A0A8J3RRL1"/>
<proteinExistence type="predicted"/>
<dbReference type="Proteomes" id="UP000616724">
    <property type="component" value="Unassembled WGS sequence"/>
</dbReference>
<comment type="caution">
    <text evidence="3">The sequence shown here is derived from an EMBL/GenBank/DDBJ whole genome shotgun (WGS) entry which is preliminary data.</text>
</comment>
<evidence type="ECO:0000313" key="4">
    <source>
        <dbReference type="Proteomes" id="UP000616724"/>
    </source>
</evidence>
<name>A0A8J3RRL1_9ACTN</name>
<dbReference type="RefSeq" id="WP_203894359.1">
    <property type="nucleotide sequence ID" value="NZ_BOOH01000052.1"/>
</dbReference>
<accession>A0A8J3RRL1</accession>